<feature type="compositionally biased region" description="Basic and acidic residues" evidence="5">
    <location>
        <begin position="192"/>
        <end position="211"/>
    </location>
</feature>
<dbReference type="InterPro" id="IPR023214">
    <property type="entry name" value="HAD_sf"/>
</dbReference>
<protein>
    <submittedName>
        <fullName evidence="6">HAD family hydrolase</fullName>
    </submittedName>
</protein>
<evidence type="ECO:0000256" key="2">
    <source>
        <dbReference type="ARBA" id="ARBA00007958"/>
    </source>
</evidence>
<keyword evidence="7" id="KW-1185">Reference proteome</keyword>
<organism evidence="6 7">
    <name type="scientific">Halonotius terrestris</name>
    <dbReference type="NCBI Taxonomy" id="2487750"/>
    <lineage>
        <taxon>Archaea</taxon>
        <taxon>Methanobacteriati</taxon>
        <taxon>Methanobacteriota</taxon>
        <taxon>Stenosarchaea group</taxon>
        <taxon>Halobacteria</taxon>
        <taxon>Halobacteriales</taxon>
        <taxon>Haloferacaceae</taxon>
        <taxon>Halonotius</taxon>
    </lineage>
</organism>
<dbReference type="AlphaFoldDB" id="A0A8J8P839"/>
<reference evidence="6" key="1">
    <citation type="submission" date="2019-02" db="EMBL/GenBank/DDBJ databases">
        <title>Halonotius sp. a new haloarchaeum isolated from saline soil.</title>
        <authorList>
            <person name="Duran-Viseras A."/>
            <person name="Sanchez-Porro C."/>
            <person name="Ventosa A."/>
        </authorList>
    </citation>
    <scope>NUCLEOTIDE SEQUENCE</scope>
    <source>
        <strain evidence="6">F15B</strain>
    </source>
</reference>
<dbReference type="NCBIfam" id="TIGR01549">
    <property type="entry name" value="HAD-SF-IA-v1"/>
    <property type="match status" value="1"/>
</dbReference>
<evidence type="ECO:0000256" key="4">
    <source>
        <dbReference type="ARBA" id="ARBA00022842"/>
    </source>
</evidence>
<dbReference type="PANTHER" id="PTHR46470">
    <property type="entry name" value="N-ACYLNEURAMINATE-9-PHOSPHATASE"/>
    <property type="match status" value="1"/>
</dbReference>
<comment type="cofactor">
    <cofactor evidence="1">
        <name>Mg(2+)</name>
        <dbReference type="ChEBI" id="CHEBI:18420"/>
    </cofactor>
</comment>
<accession>A0A8J8P839</accession>
<dbReference type="InterPro" id="IPR051400">
    <property type="entry name" value="HAD-like_hydrolase"/>
</dbReference>
<dbReference type="InterPro" id="IPR041492">
    <property type="entry name" value="HAD_2"/>
</dbReference>
<feature type="region of interest" description="Disordered" evidence="5">
    <location>
        <begin position="192"/>
        <end position="235"/>
    </location>
</feature>
<comment type="caution">
    <text evidence="6">The sequence shown here is derived from an EMBL/GenBank/DDBJ whole genome shotgun (WGS) entry which is preliminary data.</text>
</comment>
<name>A0A8J8P839_9EURY</name>
<evidence type="ECO:0000256" key="1">
    <source>
        <dbReference type="ARBA" id="ARBA00001946"/>
    </source>
</evidence>
<dbReference type="Pfam" id="PF13419">
    <property type="entry name" value="HAD_2"/>
    <property type="match status" value="1"/>
</dbReference>
<dbReference type="GO" id="GO:0016787">
    <property type="term" value="F:hydrolase activity"/>
    <property type="evidence" value="ECO:0007669"/>
    <property type="project" value="UniProtKB-KW"/>
</dbReference>
<sequence>MSLPIHAVCFDLDDTLYPYARYARAGLDAAADYIETETGGRYHEELRDIYFESGITEGTFGVLVARHDLDNGLVARAVEAFHSSTTPLEPYPETEAVLAELGEAYRLGLITDGRGGHAKLDRLGLTHHFDDVVVTPKIDSSKQDRRVFERMFDSLSVLPWSTVYVGDDPRVDFRVPNAFGMTTVRLRRGRYADIEPPDERSEPDAEIRSLDELPATIDASDDESAASGSEIGGKP</sequence>
<evidence type="ECO:0000256" key="3">
    <source>
        <dbReference type="ARBA" id="ARBA00022801"/>
    </source>
</evidence>
<evidence type="ECO:0000256" key="5">
    <source>
        <dbReference type="SAM" id="MobiDB-lite"/>
    </source>
</evidence>
<dbReference type="Gene3D" id="3.40.50.1000">
    <property type="entry name" value="HAD superfamily/HAD-like"/>
    <property type="match status" value="1"/>
</dbReference>
<dbReference type="EMBL" id="RKLU01000005">
    <property type="protein sequence ID" value="TQQ79320.1"/>
    <property type="molecule type" value="Genomic_DNA"/>
</dbReference>
<dbReference type="RefSeq" id="WP_142980356.1">
    <property type="nucleotide sequence ID" value="NZ_RKLU01000005.1"/>
</dbReference>
<dbReference type="Proteomes" id="UP000705823">
    <property type="component" value="Unassembled WGS sequence"/>
</dbReference>
<keyword evidence="4" id="KW-0460">Magnesium</keyword>
<dbReference type="GO" id="GO:0044281">
    <property type="term" value="P:small molecule metabolic process"/>
    <property type="evidence" value="ECO:0007669"/>
    <property type="project" value="UniProtKB-ARBA"/>
</dbReference>
<evidence type="ECO:0000313" key="6">
    <source>
        <dbReference type="EMBL" id="TQQ79320.1"/>
    </source>
</evidence>
<dbReference type="InterPro" id="IPR006439">
    <property type="entry name" value="HAD-SF_hydro_IA"/>
</dbReference>
<evidence type="ECO:0000313" key="7">
    <source>
        <dbReference type="Proteomes" id="UP000705823"/>
    </source>
</evidence>
<dbReference type="InterPro" id="IPR036412">
    <property type="entry name" value="HAD-like_sf"/>
</dbReference>
<gene>
    <name evidence="6" type="ORF">EGH24_11865</name>
</gene>
<dbReference type="Gene3D" id="1.10.150.520">
    <property type="match status" value="1"/>
</dbReference>
<dbReference type="SFLD" id="SFLDG01129">
    <property type="entry name" value="C1.5:_HAD__Beta-PGM__Phosphata"/>
    <property type="match status" value="1"/>
</dbReference>
<dbReference type="SFLD" id="SFLDS00003">
    <property type="entry name" value="Haloacid_Dehalogenase"/>
    <property type="match status" value="1"/>
</dbReference>
<proteinExistence type="inferred from homology"/>
<comment type="similarity">
    <text evidence="2">Belongs to the HAD-like hydrolase superfamily.</text>
</comment>
<keyword evidence="3 6" id="KW-0378">Hydrolase</keyword>
<dbReference type="SUPFAM" id="SSF56784">
    <property type="entry name" value="HAD-like"/>
    <property type="match status" value="1"/>
</dbReference>
<dbReference type="OrthoDB" id="27736at2157"/>